<gene>
    <name evidence="1" type="ORF">F6J89_05320</name>
</gene>
<name>A0A6B3NAF6_9CYAN</name>
<proteinExistence type="predicted"/>
<dbReference type="EMBL" id="JAAHFQ010000067">
    <property type="protein sequence ID" value="NER27054.1"/>
    <property type="molecule type" value="Genomic_DNA"/>
</dbReference>
<sequence>MKNIRLEVRLTEYESRQLEQEAVRRGMTKPELIRSLVARLPTPV</sequence>
<organism evidence="1">
    <name type="scientific">Symploca sp. SIO1C4</name>
    <dbReference type="NCBI Taxonomy" id="2607765"/>
    <lineage>
        <taxon>Bacteria</taxon>
        <taxon>Bacillati</taxon>
        <taxon>Cyanobacteriota</taxon>
        <taxon>Cyanophyceae</taxon>
        <taxon>Coleofasciculales</taxon>
        <taxon>Coleofasciculaceae</taxon>
        <taxon>Symploca</taxon>
    </lineage>
</organism>
<evidence type="ECO:0000313" key="1">
    <source>
        <dbReference type="EMBL" id="NER27054.1"/>
    </source>
</evidence>
<protein>
    <submittedName>
        <fullName evidence="1">CopG family transcriptional regulator</fullName>
    </submittedName>
</protein>
<accession>A0A6B3NAF6</accession>
<dbReference type="AlphaFoldDB" id="A0A6B3NAF6"/>
<reference evidence="1" key="1">
    <citation type="submission" date="2019-11" db="EMBL/GenBank/DDBJ databases">
        <title>Genomic insights into an expanded diversity of filamentous marine cyanobacteria reveals the extraordinary biosynthetic potential of Moorea and Okeania.</title>
        <authorList>
            <person name="Ferreira Leao T."/>
            <person name="Wang M."/>
            <person name="Moss N."/>
            <person name="Da Silva R."/>
            <person name="Sanders J."/>
            <person name="Nurk S."/>
            <person name="Gurevich A."/>
            <person name="Humphrey G."/>
            <person name="Reher R."/>
            <person name="Zhu Q."/>
            <person name="Belda-Ferre P."/>
            <person name="Glukhov E."/>
            <person name="Rex R."/>
            <person name="Dorrestein P.C."/>
            <person name="Knight R."/>
            <person name="Pevzner P."/>
            <person name="Gerwick W.H."/>
            <person name="Gerwick L."/>
        </authorList>
    </citation>
    <scope>NUCLEOTIDE SEQUENCE</scope>
    <source>
        <strain evidence="1">SIO1C4</strain>
    </source>
</reference>
<comment type="caution">
    <text evidence="1">The sequence shown here is derived from an EMBL/GenBank/DDBJ whole genome shotgun (WGS) entry which is preliminary data.</text>
</comment>